<evidence type="ECO:0000256" key="1">
    <source>
        <dbReference type="ARBA" id="ARBA00008874"/>
    </source>
</evidence>
<evidence type="ECO:0000256" key="4">
    <source>
        <dbReference type="ARBA" id="ARBA00022679"/>
    </source>
</evidence>
<evidence type="ECO:0000256" key="7">
    <source>
        <dbReference type="ARBA" id="ARBA00022840"/>
    </source>
</evidence>
<dbReference type="PROSITE" id="PS00107">
    <property type="entry name" value="PROTEIN_KINASE_ATP"/>
    <property type="match status" value="1"/>
</dbReference>
<feature type="binding site" evidence="10">
    <location>
        <position position="52"/>
    </location>
    <ligand>
        <name>ATP</name>
        <dbReference type="ChEBI" id="CHEBI:30616"/>
    </ligand>
</feature>
<keyword evidence="4" id="KW-0808">Transferase</keyword>
<dbReference type="SUPFAM" id="SSF56112">
    <property type="entry name" value="Protein kinase-like (PK-like)"/>
    <property type="match status" value="1"/>
</dbReference>
<dbReference type="InterPro" id="IPR000719">
    <property type="entry name" value="Prot_kinase_dom"/>
</dbReference>
<keyword evidence="7 10" id="KW-0067">ATP-binding</keyword>
<evidence type="ECO:0000256" key="3">
    <source>
        <dbReference type="ARBA" id="ARBA00022527"/>
    </source>
</evidence>
<dbReference type="AlphaFoldDB" id="A0AAD5U4H8"/>
<dbReference type="PROSITE" id="PS50219">
    <property type="entry name" value="CNH"/>
    <property type="match status" value="1"/>
</dbReference>
<dbReference type="SMART" id="SM00220">
    <property type="entry name" value="S_TKc"/>
    <property type="match status" value="1"/>
</dbReference>
<dbReference type="SMART" id="SM00036">
    <property type="entry name" value="CNH"/>
    <property type="match status" value="1"/>
</dbReference>
<evidence type="ECO:0000256" key="8">
    <source>
        <dbReference type="ARBA" id="ARBA00047899"/>
    </source>
</evidence>
<evidence type="ECO:0000256" key="5">
    <source>
        <dbReference type="ARBA" id="ARBA00022741"/>
    </source>
</evidence>
<dbReference type="GO" id="GO:0004674">
    <property type="term" value="F:protein serine/threonine kinase activity"/>
    <property type="evidence" value="ECO:0007669"/>
    <property type="project" value="UniProtKB-KW"/>
</dbReference>
<evidence type="ECO:0000256" key="9">
    <source>
        <dbReference type="ARBA" id="ARBA00048679"/>
    </source>
</evidence>
<evidence type="ECO:0000256" key="6">
    <source>
        <dbReference type="ARBA" id="ARBA00022777"/>
    </source>
</evidence>
<dbReference type="EC" id="2.7.11.1" evidence="2"/>
<dbReference type="Proteomes" id="UP001211065">
    <property type="component" value="Unassembled WGS sequence"/>
</dbReference>
<dbReference type="Pfam" id="PF00069">
    <property type="entry name" value="Pkinase"/>
    <property type="match status" value="1"/>
</dbReference>
<keyword evidence="6" id="KW-0418">Kinase</keyword>
<gene>
    <name evidence="13" type="ORF">HK099_002207</name>
</gene>
<evidence type="ECO:0000313" key="13">
    <source>
        <dbReference type="EMBL" id="KAJ3222534.1"/>
    </source>
</evidence>
<evidence type="ECO:0000259" key="11">
    <source>
        <dbReference type="PROSITE" id="PS50011"/>
    </source>
</evidence>
<dbReference type="PANTHER" id="PTHR48012:SF10">
    <property type="entry name" value="FI20177P1"/>
    <property type="match status" value="1"/>
</dbReference>
<keyword evidence="5 10" id="KW-0547">Nucleotide-binding</keyword>
<dbReference type="PANTHER" id="PTHR48012">
    <property type="entry name" value="STERILE20-LIKE KINASE, ISOFORM B-RELATED"/>
    <property type="match status" value="1"/>
</dbReference>
<accession>A0AAD5U4H8</accession>
<comment type="caution">
    <text evidence="13">The sequence shown here is derived from an EMBL/GenBank/DDBJ whole genome shotgun (WGS) entry which is preliminary data.</text>
</comment>
<name>A0AAD5U4H8_9FUNG</name>
<dbReference type="InterPro" id="IPR001180">
    <property type="entry name" value="CNH_dom"/>
</dbReference>
<evidence type="ECO:0000256" key="2">
    <source>
        <dbReference type="ARBA" id="ARBA00012513"/>
    </source>
</evidence>
<protein>
    <recommendedName>
        <fullName evidence="2">non-specific serine/threonine protein kinase</fullName>
        <ecNumber evidence="2">2.7.11.1</ecNumber>
    </recommendedName>
</protein>
<comment type="similarity">
    <text evidence="1">Belongs to the protein kinase superfamily. STE Ser/Thr protein kinase family. STE20 subfamily.</text>
</comment>
<dbReference type="InterPro" id="IPR050629">
    <property type="entry name" value="STE20/SPS1-PAK"/>
</dbReference>
<dbReference type="GO" id="GO:0005524">
    <property type="term" value="F:ATP binding"/>
    <property type="evidence" value="ECO:0007669"/>
    <property type="project" value="UniProtKB-UniRule"/>
</dbReference>
<dbReference type="GO" id="GO:0005737">
    <property type="term" value="C:cytoplasm"/>
    <property type="evidence" value="ECO:0007669"/>
    <property type="project" value="TreeGrafter"/>
</dbReference>
<comment type="catalytic activity">
    <reaction evidence="9">
        <text>L-seryl-[protein] + ATP = O-phospho-L-seryl-[protein] + ADP + H(+)</text>
        <dbReference type="Rhea" id="RHEA:17989"/>
        <dbReference type="Rhea" id="RHEA-COMP:9863"/>
        <dbReference type="Rhea" id="RHEA-COMP:11604"/>
        <dbReference type="ChEBI" id="CHEBI:15378"/>
        <dbReference type="ChEBI" id="CHEBI:29999"/>
        <dbReference type="ChEBI" id="CHEBI:30616"/>
        <dbReference type="ChEBI" id="CHEBI:83421"/>
        <dbReference type="ChEBI" id="CHEBI:456216"/>
        <dbReference type="EC" id="2.7.11.1"/>
    </reaction>
</comment>
<dbReference type="Pfam" id="PF00780">
    <property type="entry name" value="CNH"/>
    <property type="match status" value="1"/>
</dbReference>
<sequence length="800" mass="90655">MSIEQYGKNFPILLRTPSPRGKVELLETIGKGNYGYVYRGRLVATKETTAVKVVFLKEDELKETLLEMDILRQCNHPGITRYMGCFLKGLDLWICMEYCGGGALDTLYRTLRKNLNEDQIASILYDTVSALDYLHREVFLIHRDIKAGNVFITENGDFGVSAKLKSSNGRARTFIGTPYWMAPEVIMTDPESSSSKTATYDTKADIWSIGITAIEIAEKNPPLNDIHPMRALFLIPTSNLGLAKPKNWSKPFQDLIAECLIKDPNTRPTAIQILNHPFFAKAKNLDRRRIIFELVQKVRVIREKKKAGLDIDDEEDEKKEEIPQKVLSETMKLAKKAQNASNKDVSSNSKDQLVDVSIVIDNTFKSFQETQPAVKSVLLWKPITSVLKLEVQTGDTLDNRYTLIGTTTGLYFIDMERDTGAGEMIPLIRNIRFKQIEVVQEYGVLMALSGKHDHIRQYKLESLRKLIKYLTGTPVSAIMHPDGSQDKAEDEDLYKHLKRDVEDEAVLISKWTSDYIKILGTKNTQYFNIQKTETSIYMGALFRQDLLLFQWAKEPYLKFMKLKAFWLPETPKKLKLLHDGLSIKEICLMYNNESNLINLDDSKVKEVKVHKEFSTNSNSKNPKWETFSQIPFSDSKLKELRELSEKSGTINKKLLAVGGNTPKTNQVVGDRYFLATYDCHTRVTDIDAQPMIGSGVGGWKSGVTWQEPPIDLILRPIDFVIAIGKQSCQVVDWKSASLVQEFTLDKEGIAKLICDKRGGILCSVERKKRGTVVFKVYEPNVSLNKGGAKVINSSDDITKS</sequence>
<comment type="catalytic activity">
    <reaction evidence="8">
        <text>L-threonyl-[protein] + ATP = O-phospho-L-threonyl-[protein] + ADP + H(+)</text>
        <dbReference type="Rhea" id="RHEA:46608"/>
        <dbReference type="Rhea" id="RHEA-COMP:11060"/>
        <dbReference type="Rhea" id="RHEA-COMP:11605"/>
        <dbReference type="ChEBI" id="CHEBI:15378"/>
        <dbReference type="ChEBI" id="CHEBI:30013"/>
        <dbReference type="ChEBI" id="CHEBI:30616"/>
        <dbReference type="ChEBI" id="CHEBI:61977"/>
        <dbReference type="ChEBI" id="CHEBI:456216"/>
        <dbReference type="EC" id="2.7.11.1"/>
    </reaction>
</comment>
<evidence type="ECO:0000313" key="14">
    <source>
        <dbReference type="Proteomes" id="UP001211065"/>
    </source>
</evidence>
<dbReference type="EMBL" id="JADGJW010000171">
    <property type="protein sequence ID" value="KAJ3222534.1"/>
    <property type="molecule type" value="Genomic_DNA"/>
</dbReference>
<keyword evidence="3" id="KW-0723">Serine/threonine-protein kinase</keyword>
<evidence type="ECO:0000256" key="10">
    <source>
        <dbReference type="PROSITE-ProRule" id="PRU10141"/>
    </source>
</evidence>
<organism evidence="13 14">
    <name type="scientific">Clydaea vesicula</name>
    <dbReference type="NCBI Taxonomy" id="447962"/>
    <lineage>
        <taxon>Eukaryota</taxon>
        <taxon>Fungi</taxon>
        <taxon>Fungi incertae sedis</taxon>
        <taxon>Chytridiomycota</taxon>
        <taxon>Chytridiomycota incertae sedis</taxon>
        <taxon>Chytridiomycetes</taxon>
        <taxon>Lobulomycetales</taxon>
        <taxon>Lobulomycetaceae</taxon>
        <taxon>Clydaea</taxon>
    </lineage>
</organism>
<dbReference type="PROSITE" id="PS00108">
    <property type="entry name" value="PROTEIN_KINASE_ST"/>
    <property type="match status" value="1"/>
</dbReference>
<dbReference type="InterPro" id="IPR008271">
    <property type="entry name" value="Ser/Thr_kinase_AS"/>
</dbReference>
<feature type="domain" description="CNH" evidence="12">
    <location>
        <begin position="388"/>
        <end position="757"/>
    </location>
</feature>
<dbReference type="InterPro" id="IPR017441">
    <property type="entry name" value="Protein_kinase_ATP_BS"/>
</dbReference>
<keyword evidence="14" id="KW-1185">Reference proteome</keyword>
<proteinExistence type="inferred from homology"/>
<evidence type="ECO:0000259" key="12">
    <source>
        <dbReference type="PROSITE" id="PS50219"/>
    </source>
</evidence>
<dbReference type="InterPro" id="IPR011009">
    <property type="entry name" value="Kinase-like_dom_sf"/>
</dbReference>
<dbReference type="Gene3D" id="1.10.510.10">
    <property type="entry name" value="Transferase(Phosphotransferase) domain 1"/>
    <property type="match status" value="1"/>
</dbReference>
<reference evidence="13" key="1">
    <citation type="submission" date="2020-05" db="EMBL/GenBank/DDBJ databases">
        <title>Phylogenomic resolution of chytrid fungi.</title>
        <authorList>
            <person name="Stajich J.E."/>
            <person name="Amses K."/>
            <person name="Simmons R."/>
            <person name="Seto K."/>
            <person name="Myers J."/>
            <person name="Bonds A."/>
            <person name="Quandt C.A."/>
            <person name="Barry K."/>
            <person name="Liu P."/>
            <person name="Grigoriev I."/>
            <person name="Longcore J.E."/>
            <person name="James T.Y."/>
        </authorList>
    </citation>
    <scope>NUCLEOTIDE SEQUENCE</scope>
    <source>
        <strain evidence="13">JEL0476</strain>
    </source>
</reference>
<feature type="domain" description="Protein kinase" evidence="11">
    <location>
        <begin position="23"/>
        <end position="279"/>
    </location>
</feature>
<dbReference type="PROSITE" id="PS50011">
    <property type="entry name" value="PROTEIN_KINASE_DOM"/>
    <property type="match status" value="1"/>
</dbReference>